<accession>A0ABR4YIA8</accession>
<feature type="domain" description="Type I restriction enzyme R protein N-terminal" evidence="1">
    <location>
        <begin position="38"/>
        <end position="146"/>
    </location>
</feature>
<dbReference type="EMBL" id="JRGF01000009">
    <property type="protein sequence ID" value="KHE41704.1"/>
    <property type="molecule type" value="Genomic_DNA"/>
</dbReference>
<proteinExistence type="predicted"/>
<gene>
    <name evidence="2" type="ORF">LG35_08110</name>
</gene>
<evidence type="ECO:0000259" key="1">
    <source>
        <dbReference type="Pfam" id="PF13588"/>
    </source>
</evidence>
<comment type="caution">
    <text evidence="2">The sequence shown here is derived from an EMBL/GenBank/DDBJ whole genome shotgun (WGS) entry which is preliminary data.</text>
</comment>
<dbReference type="Gene3D" id="3.90.1570.30">
    <property type="match status" value="1"/>
</dbReference>
<keyword evidence="3" id="KW-1185">Reference proteome</keyword>
<reference evidence="2 3" key="1">
    <citation type="submission" date="2014-09" db="EMBL/GenBank/DDBJ databases">
        <title>Alistipes sp. 627, sp. nov., a novel member of the family Rikenellaceae isolated from human faeces.</title>
        <authorList>
            <person name="Shkoporov A.N."/>
            <person name="Chaplin A.V."/>
            <person name="Motuzova O.V."/>
            <person name="Kafarskaia L.I."/>
            <person name="Khokhlova E.V."/>
            <person name="Efimov B.A."/>
        </authorList>
    </citation>
    <scope>NUCLEOTIDE SEQUENCE [LARGE SCALE GENOMIC DNA]</scope>
    <source>
        <strain evidence="2 3">627</strain>
    </source>
</reference>
<organism evidence="2 3">
    <name type="scientific">Alistipes inops</name>
    <dbReference type="NCBI Taxonomy" id="1501391"/>
    <lineage>
        <taxon>Bacteria</taxon>
        <taxon>Pseudomonadati</taxon>
        <taxon>Bacteroidota</taxon>
        <taxon>Bacteroidia</taxon>
        <taxon>Bacteroidales</taxon>
        <taxon>Rikenellaceae</taxon>
        <taxon>Alistipes</taxon>
    </lineage>
</organism>
<evidence type="ECO:0000313" key="3">
    <source>
        <dbReference type="Proteomes" id="UP000030889"/>
    </source>
</evidence>
<protein>
    <recommendedName>
        <fullName evidence="1">Type I restriction enzyme R protein N-terminal domain-containing protein</fullName>
    </recommendedName>
</protein>
<dbReference type="InterPro" id="IPR029464">
    <property type="entry name" value="HSDR_N"/>
</dbReference>
<dbReference type="Proteomes" id="UP000030889">
    <property type="component" value="Unassembled WGS sequence"/>
</dbReference>
<name>A0ABR4YIA8_9BACT</name>
<sequence length="152" mass="17156">MDRYPALNLPPVRLRAAHRHGEERVWDGLRGCWLLLTPEEWVRRHVIGWLSDCIGIPAVNIIQEYPLSLGGTRQRADIVVTGRGQQAVMLVECKAADVAIDQCVLDQAVRYNSVVRARYIMLTNGLRHYFFAAGDGTDYERLGTVPDLAAWL</sequence>
<evidence type="ECO:0000313" key="2">
    <source>
        <dbReference type="EMBL" id="KHE41704.1"/>
    </source>
</evidence>
<dbReference type="RefSeq" id="WP_035473809.1">
    <property type="nucleotide sequence ID" value="NZ_JRGF01000009.1"/>
</dbReference>
<dbReference type="Pfam" id="PF13588">
    <property type="entry name" value="HSDR_N_2"/>
    <property type="match status" value="1"/>
</dbReference>